<evidence type="ECO:0000256" key="7">
    <source>
        <dbReference type="PROSITE-ProRule" id="PRU00047"/>
    </source>
</evidence>
<dbReference type="GO" id="GO:0071038">
    <property type="term" value="P:TRAMP-dependent tRNA surveillance pathway"/>
    <property type="evidence" value="ECO:0007669"/>
    <property type="project" value="TreeGrafter"/>
</dbReference>
<comment type="subcellular location">
    <subcellularLocation>
        <location evidence="1">Nucleus</location>
    </subcellularLocation>
</comment>
<keyword evidence="4 7" id="KW-0863">Zinc-finger</keyword>
<evidence type="ECO:0000256" key="3">
    <source>
        <dbReference type="ARBA" id="ARBA00022737"/>
    </source>
</evidence>
<dbReference type="InterPro" id="IPR001878">
    <property type="entry name" value="Znf_CCHC"/>
</dbReference>
<sequence length="354" mass="40145">MPYFSVESNDSAFRESSKTVALTIDEVNDNPDELIELRGEGRYFGASDGPTGQICSNCHQRGHRRAQCKTVVCHSCGVVGDHYEQQCPKSMVCANCGERGHFKNQCKERIKRIYCQSCTSTRHTTDRCPGIWRSYLTKEDDRRTGLPNNIYCYNCAEKGHYGDECTAERSSRYPNIDGSAFSGHNLPRQMRERYFNMHKKRRHDDSDDDLDYDEDYRRDDPKPKKSGFLGKIKDTFKSKKNKKRELRPTQSMPQLNNSGTLPPRGQSQRAPSVYNYPRGGQSYGDSYSPQSNYNNGGYNDNYNRGGYNNNDSYNRSGYIQPSRGSGNNSGNGGYGGKKSGSGSFGSRFSKKRKF</sequence>
<feature type="region of interest" description="Disordered" evidence="8">
    <location>
        <begin position="198"/>
        <end position="354"/>
    </location>
</feature>
<name>A0A061B2D9_CYBFA</name>
<dbReference type="InterPro" id="IPR036875">
    <property type="entry name" value="Znf_CCHC_sf"/>
</dbReference>
<evidence type="ECO:0000256" key="2">
    <source>
        <dbReference type="ARBA" id="ARBA00022723"/>
    </source>
</evidence>
<dbReference type="EMBL" id="LK052898">
    <property type="protein sequence ID" value="CDR44068.1"/>
    <property type="molecule type" value="Genomic_DNA"/>
</dbReference>
<dbReference type="GO" id="GO:0071037">
    <property type="term" value="P:nuclear polyadenylation-dependent snRNA catabolic process"/>
    <property type="evidence" value="ECO:0007669"/>
    <property type="project" value="TreeGrafter"/>
</dbReference>
<dbReference type="GO" id="GO:0043633">
    <property type="term" value="P:polyadenylation-dependent RNA catabolic process"/>
    <property type="evidence" value="ECO:0007669"/>
    <property type="project" value="InterPro"/>
</dbReference>
<keyword evidence="6" id="KW-0539">Nucleus</keyword>
<dbReference type="GO" id="GO:0031499">
    <property type="term" value="C:TRAMP complex"/>
    <property type="evidence" value="ECO:0007669"/>
    <property type="project" value="TreeGrafter"/>
</dbReference>
<dbReference type="GO" id="GO:0071031">
    <property type="term" value="P:nuclear mRNA surveillance of mRNA 3'-end processing"/>
    <property type="evidence" value="ECO:0007669"/>
    <property type="project" value="TreeGrafter"/>
</dbReference>
<feature type="domain" description="CCHC-type" evidence="9">
    <location>
        <begin position="93"/>
        <end position="108"/>
    </location>
</feature>
<evidence type="ECO:0000256" key="4">
    <source>
        <dbReference type="ARBA" id="ARBA00022771"/>
    </source>
</evidence>
<keyword evidence="5" id="KW-0862">Zinc</keyword>
<dbReference type="PIRSF" id="PIRSF018162">
    <property type="entry name" value="PolyA_pol_Air1/2"/>
    <property type="match status" value="1"/>
</dbReference>
<gene>
    <name evidence="10" type="ORF">CYFA0S_13e02740g</name>
</gene>
<protein>
    <submittedName>
        <fullName evidence="10">CYFA0S13e02740g1_1</fullName>
    </submittedName>
</protein>
<accession>A0A061B2D9</accession>
<dbReference type="InterPro" id="IPR016713">
    <property type="entry name" value="Air1/2_Saccharomycetales"/>
</dbReference>
<evidence type="ECO:0000313" key="10">
    <source>
        <dbReference type="EMBL" id="CDR44068.1"/>
    </source>
</evidence>
<dbReference type="PhylomeDB" id="A0A061B2D9"/>
<evidence type="ECO:0000259" key="9">
    <source>
        <dbReference type="PROSITE" id="PS50158"/>
    </source>
</evidence>
<proteinExistence type="predicted"/>
<feature type="compositionally biased region" description="Gly residues" evidence="8">
    <location>
        <begin position="327"/>
        <end position="343"/>
    </location>
</feature>
<dbReference type="Gene3D" id="4.10.60.10">
    <property type="entry name" value="Zinc finger, CCHC-type"/>
    <property type="match status" value="2"/>
</dbReference>
<dbReference type="PANTHER" id="PTHR46543:SF1">
    <property type="entry name" value="ZINC FINGER CCHC DOMAIN-CONTAINING PROTEIN 7"/>
    <property type="match status" value="1"/>
</dbReference>
<dbReference type="SMART" id="SM00343">
    <property type="entry name" value="ZnF_C2HC"/>
    <property type="match status" value="5"/>
</dbReference>
<feature type="domain" description="CCHC-type" evidence="9">
    <location>
        <begin position="152"/>
        <end position="165"/>
    </location>
</feature>
<evidence type="ECO:0000256" key="6">
    <source>
        <dbReference type="ARBA" id="ARBA00023242"/>
    </source>
</evidence>
<dbReference type="SUPFAM" id="SSF57756">
    <property type="entry name" value="Retrovirus zinc finger-like domains"/>
    <property type="match status" value="2"/>
</dbReference>
<evidence type="ECO:0000256" key="5">
    <source>
        <dbReference type="ARBA" id="ARBA00022833"/>
    </source>
</evidence>
<dbReference type="VEuPathDB" id="FungiDB:BON22_1866"/>
<feature type="compositionally biased region" description="Polar residues" evidence="8">
    <location>
        <begin position="248"/>
        <end position="270"/>
    </location>
</feature>
<dbReference type="AlphaFoldDB" id="A0A061B2D9"/>
<dbReference type="PROSITE" id="PS50158">
    <property type="entry name" value="ZF_CCHC"/>
    <property type="match status" value="2"/>
</dbReference>
<evidence type="ECO:0000256" key="8">
    <source>
        <dbReference type="SAM" id="MobiDB-lite"/>
    </source>
</evidence>
<evidence type="ECO:0000256" key="1">
    <source>
        <dbReference type="ARBA" id="ARBA00004123"/>
    </source>
</evidence>
<organism evidence="10">
    <name type="scientific">Cyberlindnera fabianii</name>
    <name type="common">Yeast</name>
    <name type="synonym">Hansenula fabianii</name>
    <dbReference type="NCBI Taxonomy" id="36022"/>
    <lineage>
        <taxon>Eukaryota</taxon>
        <taxon>Fungi</taxon>
        <taxon>Dikarya</taxon>
        <taxon>Ascomycota</taxon>
        <taxon>Saccharomycotina</taxon>
        <taxon>Saccharomycetes</taxon>
        <taxon>Phaffomycetales</taxon>
        <taxon>Phaffomycetaceae</taxon>
        <taxon>Cyberlindnera</taxon>
    </lineage>
</organism>
<dbReference type="GO" id="GO:0003723">
    <property type="term" value="F:RNA binding"/>
    <property type="evidence" value="ECO:0007669"/>
    <property type="project" value="TreeGrafter"/>
</dbReference>
<keyword evidence="2" id="KW-0479">Metal-binding</keyword>
<dbReference type="InterPro" id="IPR051644">
    <property type="entry name" value="TRAMP_AT-DNA-binding"/>
</dbReference>
<dbReference type="GO" id="GO:0008270">
    <property type="term" value="F:zinc ion binding"/>
    <property type="evidence" value="ECO:0007669"/>
    <property type="project" value="UniProtKB-KW"/>
</dbReference>
<feature type="compositionally biased region" description="Low complexity" evidence="8">
    <location>
        <begin position="292"/>
        <end position="326"/>
    </location>
</feature>
<reference evidence="10" key="1">
    <citation type="journal article" date="2014" name="Genome Announc.">
        <title>Genome sequence of the yeast Cyberlindnera fabianii (Hansenula fabianii).</title>
        <authorList>
            <person name="Freel K.C."/>
            <person name="Sarilar V."/>
            <person name="Neuveglise C."/>
            <person name="Devillers H."/>
            <person name="Friedrich A."/>
            <person name="Schacherer J."/>
        </authorList>
    </citation>
    <scope>NUCLEOTIDE SEQUENCE</scope>
    <source>
        <strain evidence="10">YJS4271</strain>
    </source>
</reference>
<dbReference type="GO" id="GO:0071039">
    <property type="term" value="P:nuclear polyadenylation-dependent CUT catabolic process"/>
    <property type="evidence" value="ECO:0007669"/>
    <property type="project" value="TreeGrafter"/>
</dbReference>
<dbReference type="PANTHER" id="PTHR46543">
    <property type="entry name" value="ZINC FINGER CCHC DOMAIN-CONTAINING PROTEIN 7"/>
    <property type="match status" value="1"/>
</dbReference>
<dbReference type="GO" id="GO:0071036">
    <property type="term" value="P:nuclear polyadenylation-dependent snoRNA catabolic process"/>
    <property type="evidence" value="ECO:0007669"/>
    <property type="project" value="TreeGrafter"/>
</dbReference>
<dbReference type="Pfam" id="PF00098">
    <property type="entry name" value="zf-CCHC"/>
    <property type="match status" value="2"/>
</dbReference>
<keyword evidence="3" id="KW-0677">Repeat</keyword>
<dbReference type="OrthoDB" id="7608935at2759"/>
<dbReference type="GO" id="GO:0071035">
    <property type="term" value="P:nuclear polyadenylation-dependent rRNA catabolic process"/>
    <property type="evidence" value="ECO:0007669"/>
    <property type="project" value="TreeGrafter"/>
</dbReference>